<evidence type="ECO:0000313" key="1">
    <source>
        <dbReference type="EMBL" id="CEG45171.1"/>
    </source>
</evidence>
<dbReference type="EMBL" id="CCYD01001551">
    <property type="protein sequence ID" value="CEG45171.1"/>
    <property type="molecule type" value="Genomic_DNA"/>
</dbReference>
<sequence>MYHYYIAGVSAIVPNEILRTEPSKILNAMKGADSNEQNASLYVQYSTELIDSTREEPEHVIA</sequence>
<proteinExistence type="predicted"/>
<dbReference type="GeneID" id="59052719"/>
<evidence type="ECO:0000313" key="2">
    <source>
        <dbReference type="Proteomes" id="UP000054928"/>
    </source>
</evidence>
<name>A0A0N7L6T5_PLAHL</name>
<reference evidence="2" key="1">
    <citation type="submission" date="2014-09" db="EMBL/GenBank/DDBJ databases">
        <authorList>
            <person name="Sharma Rahul"/>
            <person name="Thines Marco"/>
        </authorList>
    </citation>
    <scope>NUCLEOTIDE SEQUENCE [LARGE SCALE GENOMIC DNA]</scope>
</reference>
<protein>
    <submittedName>
        <fullName evidence="1">Uncharacterized protein</fullName>
    </submittedName>
</protein>
<dbReference type="RefSeq" id="XP_036263330.1">
    <property type="nucleotide sequence ID" value="XM_036407069.1"/>
</dbReference>
<accession>A0A0N7L6T5</accession>
<dbReference type="AlphaFoldDB" id="A0A0N7L6T5"/>
<keyword evidence="2" id="KW-1185">Reference proteome</keyword>
<dbReference type="Proteomes" id="UP000054928">
    <property type="component" value="Unassembled WGS sequence"/>
</dbReference>
<organism evidence="1 2">
    <name type="scientific">Plasmopara halstedii</name>
    <name type="common">Downy mildew of sunflower</name>
    <dbReference type="NCBI Taxonomy" id="4781"/>
    <lineage>
        <taxon>Eukaryota</taxon>
        <taxon>Sar</taxon>
        <taxon>Stramenopiles</taxon>
        <taxon>Oomycota</taxon>
        <taxon>Peronosporomycetes</taxon>
        <taxon>Peronosporales</taxon>
        <taxon>Peronosporaceae</taxon>
        <taxon>Plasmopara</taxon>
    </lineage>
</organism>